<sequence>MSSDSDTRTNDSRPSDFNDAQDAILSGYANLEFESSRRSTPESHFGCLGSGGGQSAPAYSCGCYKHVISLLKRIKSSPSPPDNEQAFQLADDFGAEQPKPQLEAQDGDHYNADARRSKRKRSDDHDDVIPRNFGQDMTSMRATSVPVVERQPPVKRRKIGRSALAKVMQEVVGLREAVSRIETVIGRQNGVILEICNAIENHGM</sequence>
<proteinExistence type="predicted"/>
<dbReference type="RefSeq" id="XP_041153452.1">
    <property type="nucleotide sequence ID" value="XM_041307722.1"/>
</dbReference>
<feature type="region of interest" description="Disordered" evidence="1">
    <location>
        <begin position="1"/>
        <end position="21"/>
    </location>
</feature>
<gene>
    <name evidence="2" type="ORF">HD556DRAFT_1450171</name>
</gene>
<dbReference type="OrthoDB" id="2615145at2759"/>
<feature type="region of interest" description="Disordered" evidence="1">
    <location>
        <begin position="98"/>
        <end position="154"/>
    </location>
</feature>
<dbReference type="Proteomes" id="UP000719766">
    <property type="component" value="Unassembled WGS sequence"/>
</dbReference>
<evidence type="ECO:0000313" key="3">
    <source>
        <dbReference type="Proteomes" id="UP000719766"/>
    </source>
</evidence>
<dbReference type="EMBL" id="JABBWE010000100">
    <property type="protein sequence ID" value="KAG1785970.1"/>
    <property type="molecule type" value="Genomic_DNA"/>
</dbReference>
<feature type="compositionally biased region" description="Basic and acidic residues" evidence="1">
    <location>
        <begin position="106"/>
        <end position="129"/>
    </location>
</feature>
<evidence type="ECO:0000313" key="2">
    <source>
        <dbReference type="EMBL" id="KAG1785970.1"/>
    </source>
</evidence>
<dbReference type="AlphaFoldDB" id="A0A9P7DAY1"/>
<organism evidence="2 3">
    <name type="scientific">Suillus plorans</name>
    <dbReference type="NCBI Taxonomy" id="116603"/>
    <lineage>
        <taxon>Eukaryota</taxon>
        <taxon>Fungi</taxon>
        <taxon>Dikarya</taxon>
        <taxon>Basidiomycota</taxon>
        <taxon>Agaricomycotina</taxon>
        <taxon>Agaricomycetes</taxon>
        <taxon>Agaricomycetidae</taxon>
        <taxon>Boletales</taxon>
        <taxon>Suillineae</taxon>
        <taxon>Suillaceae</taxon>
        <taxon>Suillus</taxon>
    </lineage>
</organism>
<comment type="caution">
    <text evidence="2">The sequence shown here is derived from an EMBL/GenBank/DDBJ whole genome shotgun (WGS) entry which is preliminary data.</text>
</comment>
<reference evidence="2" key="1">
    <citation type="journal article" date="2020" name="New Phytol.">
        <title>Comparative genomics reveals dynamic genome evolution in host specialist ectomycorrhizal fungi.</title>
        <authorList>
            <person name="Lofgren L.A."/>
            <person name="Nguyen N.H."/>
            <person name="Vilgalys R."/>
            <person name="Ruytinx J."/>
            <person name="Liao H.L."/>
            <person name="Branco S."/>
            <person name="Kuo A."/>
            <person name="LaButti K."/>
            <person name="Lipzen A."/>
            <person name="Andreopoulos W."/>
            <person name="Pangilinan J."/>
            <person name="Riley R."/>
            <person name="Hundley H."/>
            <person name="Na H."/>
            <person name="Barry K."/>
            <person name="Grigoriev I.V."/>
            <person name="Stajich J.E."/>
            <person name="Kennedy P.G."/>
        </authorList>
    </citation>
    <scope>NUCLEOTIDE SEQUENCE</scope>
    <source>
        <strain evidence="2">S12</strain>
    </source>
</reference>
<dbReference type="GeneID" id="64601486"/>
<accession>A0A9P7DAY1</accession>
<name>A0A9P7DAY1_9AGAM</name>
<protein>
    <submittedName>
        <fullName evidence="2">Uncharacterized protein</fullName>
    </submittedName>
</protein>
<keyword evidence="3" id="KW-1185">Reference proteome</keyword>
<evidence type="ECO:0000256" key="1">
    <source>
        <dbReference type="SAM" id="MobiDB-lite"/>
    </source>
</evidence>
<feature type="compositionally biased region" description="Basic and acidic residues" evidence="1">
    <location>
        <begin position="1"/>
        <end position="16"/>
    </location>
</feature>